<dbReference type="GO" id="GO:0043709">
    <property type="term" value="P:cell adhesion involved in single-species biofilm formation"/>
    <property type="evidence" value="ECO:0007669"/>
    <property type="project" value="TreeGrafter"/>
</dbReference>
<dbReference type="eggNOG" id="COG3539">
    <property type="taxonomic scope" value="Bacteria"/>
</dbReference>
<dbReference type="Proteomes" id="UP000009336">
    <property type="component" value="Unassembled WGS sequence"/>
</dbReference>
<dbReference type="Gene3D" id="2.60.40.1090">
    <property type="entry name" value="Fimbrial-type adhesion domain"/>
    <property type="match status" value="1"/>
</dbReference>
<proteinExistence type="predicted"/>
<evidence type="ECO:0000313" key="3">
    <source>
        <dbReference type="Proteomes" id="UP000009336"/>
    </source>
</evidence>
<sequence>MNKVIINLFFLLIFISNVSYSERVKINISANVIERSCTISSSSSNFSVKLDTGDLRGKKIGMPFTETPFSISLESCPDNLSSAHIKFTGESDLVMNNLLANLNETDSGAKGIAIGLYDSNNSNINIQNNLNSITIDHNLQSNIFKFYAYYVKTSDKYSAGKIISIANFELTYD</sequence>
<dbReference type="InterPro" id="IPR036937">
    <property type="entry name" value="Adhesion_dom_fimbrial_sf"/>
</dbReference>
<dbReference type="InterPro" id="IPR000259">
    <property type="entry name" value="Adhesion_dom_fimbrial"/>
</dbReference>
<accession>K8W674</accession>
<dbReference type="PANTHER" id="PTHR33420:SF25">
    <property type="entry name" value="PROTEIN FIMF"/>
    <property type="match status" value="1"/>
</dbReference>
<comment type="caution">
    <text evidence="2">The sequence shown here is derived from an EMBL/GenBank/DDBJ whole genome shotgun (WGS) entry which is preliminary data.</text>
</comment>
<dbReference type="InterPro" id="IPR008966">
    <property type="entry name" value="Adhesion_dom_sf"/>
</dbReference>
<dbReference type="OrthoDB" id="6466381at2"/>
<dbReference type="GO" id="GO:0009289">
    <property type="term" value="C:pilus"/>
    <property type="evidence" value="ECO:0007669"/>
    <property type="project" value="InterPro"/>
</dbReference>
<evidence type="ECO:0000259" key="1">
    <source>
        <dbReference type="Pfam" id="PF00419"/>
    </source>
</evidence>
<gene>
    <name evidence="2" type="ORF">OOA_15592</name>
</gene>
<dbReference type="SUPFAM" id="SSF49401">
    <property type="entry name" value="Bacterial adhesins"/>
    <property type="match status" value="1"/>
</dbReference>
<dbReference type="PANTHER" id="PTHR33420">
    <property type="entry name" value="FIMBRIAL SUBUNIT ELFA-RELATED"/>
    <property type="match status" value="1"/>
</dbReference>
<keyword evidence="3" id="KW-1185">Reference proteome</keyword>
<organism evidence="2 3">
    <name type="scientific">Providencia burhodogranariea DSM 19968</name>
    <dbReference type="NCBI Taxonomy" id="1141662"/>
    <lineage>
        <taxon>Bacteria</taxon>
        <taxon>Pseudomonadati</taxon>
        <taxon>Pseudomonadota</taxon>
        <taxon>Gammaproteobacteria</taxon>
        <taxon>Enterobacterales</taxon>
        <taxon>Morganellaceae</taxon>
        <taxon>Providencia</taxon>
    </lineage>
</organism>
<dbReference type="InterPro" id="IPR050263">
    <property type="entry name" value="Bact_Fimbrial_Adh_Pro"/>
</dbReference>
<dbReference type="STRING" id="1141662.OOA_15592"/>
<dbReference type="HOGENOM" id="CLU_088965_0_3_6"/>
<dbReference type="PATRIC" id="fig|1141662.3.peg.3160"/>
<dbReference type="EMBL" id="AKKL01000045">
    <property type="protein sequence ID" value="EKT56049.1"/>
    <property type="molecule type" value="Genomic_DNA"/>
</dbReference>
<dbReference type="RefSeq" id="WP_008913102.1">
    <property type="nucleotide sequence ID" value="NZ_KB233224.1"/>
</dbReference>
<evidence type="ECO:0000313" key="2">
    <source>
        <dbReference type="EMBL" id="EKT56049.1"/>
    </source>
</evidence>
<reference evidence="2 3" key="1">
    <citation type="journal article" date="2012" name="BMC Genomics">
        <title>Comparative genomics of bacteria in the genus Providencia isolated from wild Drosophila melanogaster.</title>
        <authorList>
            <person name="Galac M.R."/>
            <person name="Lazzaro B.P."/>
        </authorList>
    </citation>
    <scope>NUCLEOTIDE SEQUENCE [LARGE SCALE GENOMIC DNA]</scope>
    <source>
        <strain evidence="2 3">DSM 19968</strain>
    </source>
</reference>
<name>K8W674_9GAMM</name>
<protein>
    <submittedName>
        <fullName evidence="2">Fimbrial subunit</fullName>
    </submittedName>
</protein>
<dbReference type="Pfam" id="PF00419">
    <property type="entry name" value="Fimbrial"/>
    <property type="match status" value="1"/>
</dbReference>
<feature type="domain" description="Fimbrial-type adhesion" evidence="1">
    <location>
        <begin position="26"/>
        <end position="173"/>
    </location>
</feature>
<dbReference type="AlphaFoldDB" id="K8W674"/>